<evidence type="ECO:0000313" key="1">
    <source>
        <dbReference type="EMBL" id="QJW98177.1"/>
    </source>
</evidence>
<organism evidence="1 2">
    <name type="scientific">Frigoriglobus tundricola</name>
    <dbReference type="NCBI Taxonomy" id="2774151"/>
    <lineage>
        <taxon>Bacteria</taxon>
        <taxon>Pseudomonadati</taxon>
        <taxon>Planctomycetota</taxon>
        <taxon>Planctomycetia</taxon>
        <taxon>Gemmatales</taxon>
        <taxon>Gemmataceae</taxon>
        <taxon>Frigoriglobus</taxon>
    </lineage>
</organism>
<gene>
    <name evidence="1" type="ORF">FTUN_5757</name>
</gene>
<reference evidence="2" key="1">
    <citation type="submission" date="2020-05" db="EMBL/GenBank/DDBJ databases">
        <title>Frigoriglobus tundricola gen. nov., sp. nov., a psychrotolerant cellulolytic planctomycete of the family Gemmataceae with two divergent copies of 16S rRNA gene.</title>
        <authorList>
            <person name="Kulichevskaya I.S."/>
            <person name="Ivanova A.A."/>
            <person name="Naumoff D.G."/>
            <person name="Beletsky A.V."/>
            <person name="Rijpstra W.I.C."/>
            <person name="Sinninghe Damste J.S."/>
            <person name="Mardanov A.V."/>
            <person name="Ravin N.V."/>
            <person name="Dedysh S.N."/>
        </authorList>
    </citation>
    <scope>NUCLEOTIDE SEQUENCE [LARGE SCALE GENOMIC DNA]</scope>
    <source>
        <strain evidence="2">PL17</strain>
    </source>
</reference>
<dbReference type="RefSeq" id="WP_171473409.1">
    <property type="nucleotide sequence ID" value="NZ_CP053452.2"/>
</dbReference>
<dbReference type="Proteomes" id="UP000503447">
    <property type="component" value="Chromosome"/>
</dbReference>
<protein>
    <submittedName>
        <fullName evidence="1">Uncharacterized protein</fullName>
    </submittedName>
</protein>
<sequence>MTNDNLVFRVFTSLRNSCFGSDEFQAYTATYSWLSNQMAHTTMGFFLAIAIGRSGAAGNKAPEVPGAASPPAGWRKWFRPVHRLWTQHPWLRYSLPFLIPACKLPFDYIFTTLSSKNFPIDWLDFWHDKFTDLTFWYLGMLFAQVLFVRAVHPNPIEPIRVGAPTADTHNCSTGLGAVRILVRRGCEFLTRFVSCLWAIVAFLPERLFPHRRWLSVFALITAIGLGVRHYEWWTEQKGTFDRSDLPSGWVRLSHFRTDRVFSPEGLSEDEQADQNKARTRMQEQTLLFFNHTASGGPVVHCVIRGSWPVNRSALATALGAEFAVRRKAVYYFTANKLMEGPDELSRWKRFARDPHDPLAYCPFTPRAVVIDDLPKTFPAPAPDQPIPVKNEEDDPYNEKINSQRIFNWFFDNRDRVSTIWVLSCEEPKAIRWLEIIQNYACFNERDKANPQGTDKTRSERVIDIDLGPAIQSRPINRAFDQ</sequence>
<dbReference type="AlphaFoldDB" id="A0A6M5YVR2"/>
<keyword evidence="2" id="KW-1185">Reference proteome</keyword>
<accession>A0A6M5YVR2</accession>
<dbReference type="KEGG" id="ftj:FTUN_5757"/>
<evidence type="ECO:0000313" key="2">
    <source>
        <dbReference type="Proteomes" id="UP000503447"/>
    </source>
</evidence>
<dbReference type="EMBL" id="CP053452">
    <property type="protein sequence ID" value="QJW98177.1"/>
    <property type="molecule type" value="Genomic_DNA"/>
</dbReference>
<name>A0A6M5YVR2_9BACT</name>
<proteinExistence type="predicted"/>